<dbReference type="RefSeq" id="WP_339587342.1">
    <property type="nucleotide sequence ID" value="NZ_JBBHJZ010000002.1"/>
</dbReference>
<accession>A0ABU8RWS8</accession>
<keyword evidence="2" id="KW-1185">Reference proteome</keyword>
<dbReference type="Proteomes" id="UP001361239">
    <property type="component" value="Unassembled WGS sequence"/>
</dbReference>
<proteinExistence type="predicted"/>
<comment type="caution">
    <text evidence="1">The sequence shown here is derived from an EMBL/GenBank/DDBJ whole genome shotgun (WGS) entry which is preliminary data.</text>
</comment>
<evidence type="ECO:0000313" key="1">
    <source>
        <dbReference type="EMBL" id="MEJ5977403.1"/>
    </source>
</evidence>
<protein>
    <recommendedName>
        <fullName evidence="3">Acyl-protein synthetase LuxE domain-containing protein</fullName>
    </recommendedName>
</protein>
<gene>
    <name evidence="1" type="ORF">WG901_12200</name>
</gene>
<evidence type="ECO:0000313" key="2">
    <source>
        <dbReference type="Proteomes" id="UP001361239"/>
    </source>
</evidence>
<evidence type="ECO:0008006" key="3">
    <source>
        <dbReference type="Google" id="ProtNLM"/>
    </source>
</evidence>
<name>A0ABU8RWS8_9SPHN</name>
<dbReference type="EMBL" id="JBBHJZ010000002">
    <property type="protein sequence ID" value="MEJ5977403.1"/>
    <property type="molecule type" value="Genomic_DNA"/>
</dbReference>
<organism evidence="1 2">
    <name type="scientific">Novosphingobium anseongense</name>
    <dbReference type="NCBI Taxonomy" id="3133436"/>
    <lineage>
        <taxon>Bacteria</taxon>
        <taxon>Pseudomonadati</taxon>
        <taxon>Pseudomonadota</taxon>
        <taxon>Alphaproteobacteria</taxon>
        <taxon>Sphingomonadales</taxon>
        <taxon>Sphingomonadaceae</taxon>
        <taxon>Novosphingobium</taxon>
    </lineage>
</organism>
<reference evidence="1 2" key="1">
    <citation type="submission" date="2024-03" db="EMBL/GenBank/DDBJ databases">
        <authorList>
            <person name="Jo J.-H."/>
        </authorList>
    </citation>
    <scope>NUCLEOTIDE SEQUENCE [LARGE SCALE GENOMIC DNA]</scope>
    <source>
        <strain evidence="1 2">PS1R-30</strain>
    </source>
</reference>
<sequence length="454" mass="49676">MATTMETGAIERLTGLVESPDRYDYAAADLREAQIAAMNARFQDRMGKIKLLRHRAEEAGITEIRSLEDAVPLLLPHTAYKSYPESFLMEGKWDKLSKWLDSVSTHRVPAIDASTIRDVDHWVETLQAGGHNVSCSSGTTGKSAMLVASDADMEWCKREAPQAYTWGSGVPLDHSRRIFGLAPVASVPRNAATGEAYVATLQDPNSERFAYPVPPITVGSLTQMVVARKKIADGTIRPEELAEFERISAERAKAVEDAVGVTAEALVTARGDKLHLTGLWSGLYNVAKAVRDLGYSAKDFSSENSIYVGGGLKRANLPADYREFVYETFNIQPERNYQNYSMQELHSGMPRCQKGGRYHLPAWLVPLILDKSGDNLLPIVAGEYEGRAAFFDLSIDGRWGGVISGDKVSIDFSPCACGARSPSIRDTIVRYADLEGDDKIGCAGTVDAYVRGLS</sequence>